<dbReference type="Proteomes" id="UP000750334">
    <property type="component" value="Unassembled WGS sequence"/>
</dbReference>
<dbReference type="PANTHER" id="PTHR24348">
    <property type="entry name" value="SERINE/THREONINE-PROTEIN KINASE UNC-51-RELATED"/>
    <property type="match status" value="1"/>
</dbReference>
<dbReference type="InterPro" id="IPR000719">
    <property type="entry name" value="Prot_kinase_dom"/>
</dbReference>
<sequence length="612" mass="70274">MERKYPSLLNNSEVTNKLESQSPYIVVDNPDSEWIPTYHSLIERNISNLIQSELQPYVQQIKKIDETESIINDYKIGSTIGSGQFGKVYKGQEQSHKKRRIVALKRINKLRPKYSMNQLMRQITYWKQFNIDADNFDADTITTLMNVNRCRWEVYLMLRVTNDRGGNSYVVNFLQCMDSVNSKDLWIVSEWCNLGELQWKRPTRHLLEQWESLIGENKTVADFAFKVINDITKGLKFLKKIGCIHRDIKPSNILVDGKNKILKISDFGCSLLTPESLPFEYDPVEKIKDKQLHIVRKCFQKEMNKIIGTPAFVAPELCKFTEEDFKSEEKMDVKDGFKLDIWSFGVTLYCILFNQLPFSGDNEFDTYHLINLKELSNDDSDCWITDLVITKMLKKNPDERIDINEIHTIITSNKNNKPPSLNKLGGGAKKSIKKFWKKISKPKSKEDLTLKVTLSTEDTELSRITSRDSFASGLDPSDLPINITDFIDSLTTTNAITAQDEILKNNNKQENRLDPTQTDSPVSSSGSIQSFEIPTPIKNMIKIKASPEKPEKRDLDHGASNDGQTAPRPAPKMKSSKNIINFKNYIQNNEVVESSDTIDQIKDYLNYKGDFT</sequence>
<dbReference type="InterPro" id="IPR045269">
    <property type="entry name" value="Atg1-like"/>
</dbReference>
<accession>A0A9P6WDU7</accession>
<dbReference type="SMART" id="SM00220">
    <property type="entry name" value="S_TKc"/>
    <property type="match status" value="1"/>
</dbReference>
<keyword evidence="2" id="KW-0808">Transferase</keyword>
<feature type="compositionally biased region" description="Polar residues" evidence="7">
    <location>
        <begin position="514"/>
        <end position="531"/>
    </location>
</feature>
<feature type="domain" description="Protein kinase" evidence="8">
    <location>
        <begin position="74"/>
        <end position="410"/>
    </location>
</feature>
<dbReference type="GO" id="GO:0005829">
    <property type="term" value="C:cytosol"/>
    <property type="evidence" value="ECO:0007669"/>
    <property type="project" value="TreeGrafter"/>
</dbReference>
<evidence type="ECO:0000256" key="1">
    <source>
        <dbReference type="ARBA" id="ARBA00012513"/>
    </source>
</evidence>
<dbReference type="EC" id="2.7.11.1" evidence="1"/>
<dbReference type="Pfam" id="PF00069">
    <property type="entry name" value="Pkinase"/>
    <property type="match status" value="1"/>
</dbReference>
<protein>
    <recommendedName>
        <fullName evidence="1">non-specific serine/threonine protein kinase</fullName>
        <ecNumber evidence="1">2.7.11.1</ecNumber>
    </recommendedName>
</protein>
<dbReference type="PROSITE" id="PS00107">
    <property type="entry name" value="PROTEIN_KINASE_ATP"/>
    <property type="match status" value="1"/>
</dbReference>
<dbReference type="PANTHER" id="PTHR24348:SF22">
    <property type="entry name" value="NON-SPECIFIC SERINE_THREONINE PROTEIN KINASE"/>
    <property type="match status" value="1"/>
</dbReference>
<organism evidence="9 10">
    <name type="scientific">Maudiozyma exigua</name>
    <name type="common">Yeast</name>
    <name type="synonym">Kazachstania exigua</name>
    <dbReference type="NCBI Taxonomy" id="34358"/>
    <lineage>
        <taxon>Eukaryota</taxon>
        <taxon>Fungi</taxon>
        <taxon>Dikarya</taxon>
        <taxon>Ascomycota</taxon>
        <taxon>Saccharomycotina</taxon>
        <taxon>Saccharomycetes</taxon>
        <taxon>Saccharomycetales</taxon>
        <taxon>Saccharomycetaceae</taxon>
        <taxon>Maudiozyma</taxon>
    </lineage>
</organism>
<evidence type="ECO:0000256" key="6">
    <source>
        <dbReference type="PROSITE-ProRule" id="PRU10141"/>
    </source>
</evidence>
<dbReference type="PROSITE" id="PS50011">
    <property type="entry name" value="PROTEIN_KINASE_DOM"/>
    <property type="match status" value="1"/>
</dbReference>
<dbReference type="Gene3D" id="3.30.200.20">
    <property type="entry name" value="Phosphorylase Kinase, domain 1"/>
    <property type="match status" value="1"/>
</dbReference>
<dbReference type="AlphaFoldDB" id="A0A9P6WDU7"/>
<evidence type="ECO:0000313" key="9">
    <source>
        <dbReference type="EMBL" id="KAG0669178.1"/>
    </source>
</evidence>
<keyword evidence="10" id="KW-1185">Reference proteome</keyword>
<feature type="binding site" evidence="6">
    <location>
        <position position="105"/>
    </location>
    <ligand>
        <name>ATP</name>
        <dbReference type="ChEBI" id="CHEBI:30616"/>
    </ligand>
</feature>
<dbReference type="InterPro" id="IPR017441">
    <property type="entry name" value="Protein_kinase_ATP_BS"/>
</dbReference>
<keyword evidence="3 6" id="KW-0547">Nucleotide-binding</keyword>
<dbReference type="GO" id="GO:0005524">
    <property type="term" value="F:ATP binding"/>
    <property type="evidence" value="ECO:0007669"/>
    <property type="project" value="UniProtKB-UniRule"/>
</dbReference>
<evidence type="ECO:0000256" key="3">
    <source>
        <dbReference type="ARBA" id="ARBA00022741"/>
    </source>
</evidence>
<evidence type="ECO:0000256" key="5">
    <source>
        <dbReference type="ARBA" id="ARBA00022840"/>
    </source>
</evidence>
<reference evidence="9 10" key="1">
    <citation type="submission" date="2020-11" db="EMBL/GenBank/DDBJ databases">
        <title>Kefir isolates.</title>
        <authorList>
            <person name="Marcisauskas S."/>
            <person name="Kim Y."/>
            <person name="Blasche S."/>
        </authorList>
    </citation>
    <scope>NUCLEOTIDE SEQUENCE [LARGE SCALE GENOMIC DNA]</scope>
    <source>
        <strain evidence="9 10">OG2</strain>
    </source>
</reference>
<dbReference type="Gene3D" id="1.10.510.10">
    <property type="entry name" value="Transferase(Phosphotransferase) domain 1"/>
    <property type="match status" value="1"/>
</dbReference>
<evidence type="ECO:0000256" key="2">
    <source>
        <dbReference type="ARBA" id="ARBA00022679"/>
    </source>
</evidence>
<feature type="region of interest" description="Disordered" evidence="7">
    <location>
        <begin position="547"/>
        <end position="577"/>
    </location>
</feature>
<dbReference type="GO" id="GO:0004674">
    <property type="term" value="F:protein serine/threonine kinase activity"/>
    <property type="evidence" value="ECO:0007669"/>
    <property type="project" value="UniProtKB-EC"/>
</dbReference>
<keyword evidence="4" id="KW-0418">Kinase</keyword>
<dbReference type="GO" id="GO:0000045">
    <property type="term" value="P:autophagosome assembly"/>
    <property type="evidence" value="ECO:0007669"/>
    <property type="project" value="TreeGrafter"/>
</dbReference>
<gene>
    <name evidence="9" type="ORF">C6P45_004022</name>
</gene>
<proteinExistence type="predicted"/>
<dbReference type="GO" id="GO:0000407">
    <property type="term" value="C:phagophore assembly site"/>
    <property type="evidence" value="ECO:0007669"/>
    <property type="project" value="TreeGrafter"/>
</dbReference>
<dbReference type="InterPro" id="IPR011009">
    <property type="entry name" value="Kinase-like_dom_sf"/>
</dbReference>
<dbReference type="InterPro" id="IPR008271">
    <property type="entry name" value="Ser/Thr_kinase_AS"/>
</dbReference>
<dbReference type="SUPFAM" id="SSF56112">
    <property type="entry name" value="Protein kinase-like (PK-like)"/>
    <property type="match status" value="1"/>
</dbReference>
<dbReference type="GO" id="GO:0010506">
    <property type="term" value="P:regulation of autophagy"/>
    <property type="evidence" value="ECO:0007669"/>
    <property type="project" value="InterPro"/>
</dbReference>
<evidence type="ECO:0000256" key="7">
    <source>
        <dbReference type="SAM" id="MobiDB-lite"/>
    </source>
</evidence>
<feature type="compositionally biased region" description="Basic and acidic residues" evidence="7">
    <location>
        <begin position="547"/>
        <end position="559"/>
    </location>
</feature>
<feature type="region of interest" description="Disordered" evidence="7">
    <location>
        <begin position="505"/>
        <end position="531"/>
    </location>
</feature>
<evidence type="ECO:0000313" key="10">
    <source>
        <dbReference type="Proteomes" id="UP000750334"/>
    </source>
</evidence>
<dbReference type="GO" id="GO:0016020">
    <property type="term" value="C:membrane"/>
    <property type="evidence" value="ECO:0007669"/>
    <property type="project" value="TreeGrafter"/>
</dbReference>
<dbReference type="EMBL" id="PUHR01000048">
    <property type="protein sequence ID" value="KAG0669178.1"/>
    <property type="molecule type" value="Genomic_DNA"/>
</dbReference>
<keyword evidence="5 6" id="KW-0067">ATP-binding</keyword>
<evidence type="ECO:0000259" key="8">
    <source>
        <dbReference type="PROSITE" id="PS50011"/>
    </source>
</evidence>
<dbReference type="OrthoDB" id="68483at2759"/>
<comment type="caution">
    <text evidence="9">The sequence shown here is derived from an EMBL/GenBank/DDBJ whole genome shotgun (WGS) entry which is preliminary data.</text>
</comment>
<dbReference type="GO" id="GO:0005776">
    <property type="term" value="C:autophagosome"/>
    <property type="evidence" value="ECO:0007669"/>
    <property type="project" value="TreeGrafter"/>
</dbReference>
<evidence type="ECO:0000256" key="4">
    <source>
        <dbReference type="ARBA" id="ARBA00022777"/>
    </source>
</evidence>
<name>A0A9P6WDU7_MAUEX</name>
<dbReference type="PROSITE" id="PS00108">
    <property type="entry name" value="PROTEIN_KINASE_ST"/>
    <property type="match status" value="1"/>
</dbReference>